<dbReference type="AlphaFoldDB" id="A0A183IUZ7"/>
<evidence type="ECO:0000313" key="3">
    <source>
        <dbReference type="WBParaSite" id="SBAD_0000772301-mRNA-1"/>
    </source>
</evidence>
<dbReference type="EMBL" id="UZAM01010626">
    <property type="protein sequence ID" value="VDP13107.1"/>
    <property type="molecule type" value="Genomic_DNA"/>
</dbReference>
<evidence type="ECO:0000313" key="1">
    <source>
        <dbReference type="EMBL" id="VDP13107.1"/>
    </source>
</evidence>
<organism evidence="3">
    <name type="scientific">Soboliphyme baturini</name>
    <dbReference type="NCBI Taxonomy" id="241478"/>
    <lineage>
        <taxon>Eukaryota</taxon>
        <taxon>Metazoa</taxon>
        <taxon>Ecdysozoa</taxon>
        <taxon>Nematoda</taxon>
        <taxon>Enoplea</taxon>
        <taxon>Dorylaimia</taxon>
        <taxon>Dioctophymatida</taxon>
        <taxon>Dioctophymatoidea</taxon>
        <taxon>Soboliphymatidae</taxon>
        <taxon>Soboliphyme</taxon>
    </lineage>
</organism>
<proteinExistence type="predicted"/>
<dbReference type="Proteomes" id="UP000270296">
    <property type="component" value="Unassembled WGS sequence"/>
</dbReference>
<protein>
    <submittedName>
        <fullName evidence="3">PH domain-containing protein</fullName>
    </submittedName>
</protein>
<sequence>MPQFLDGGTVIVYQTKEKPPRWKVRRSWHIDDGLDFGMIRSSTVSVEDTAVILYQRHGEATFFKAKVKAEIRNSGM</sequence>
<accession>A0A183IUZ7</accession>
<gene>
    <name evidence="1" type="ORF">SBAD_LOCUS7444</name>
</gene>
<name>A0A183IUZ7_9BILA</name>
<dbReference type="WBParaSite" id="SBAD_0000772301-mRNA-1">
    <property type="protein sequence ID" value="SBAD_0000772301-mRNA-1"/>
    <property type="gene ID" value="SBAD_0000772301"/>
</dbReference>
<reference evidence="1 2" key="2">
    <citation type="submission" date="2018-11" db="EMBL/GenBank/DDBJ databases">
        <authorList>
            <consortium name="Pathogen Informatics"/>
        </authorList>
    </citation>
    <scope>NUCLEOTIDE SEQUENCE [LARGE SCALE GENOMIC DNA]</scope>
</reference>
<evidence type="ECO:0000313" key="2">
    <source>
        <dbReference type="Proteomes" id="UP000270296"/>
    </source>
</evidence>
<reference evidence="3" key="1">
    <citation type="submission" date="2016-06" db="UniProtKB">
        <authorList>
            <consortium name="WormBaseParasite"/>
        </authorList>
    </citation>
    <scope>IDENTIFICATION</scope>
</reference>
<keyword evidence="2" id="KW-1185">Reference proteome</keyword>